<gene>
    <name evidence="2" type="ORF">NDN08_001184</name>
</gene>
<dbReference type="SMART" id="SM00320">
    <property type="entry name" value="WD40"/>
    <property type="match status" value="4"/>
</dbReference>
<dbReference type="InterPro" id="IPR001680">
    <property type="entry name" value="WD40_rpt"/>
</dbReference>
<evidence type="ECO:0000259" key="1">
    <source>
        <dbReference type="Pfam" id="PF12894"/>
    </source>
</evidence>
<dbReference type="Gene3D" id="2.130.10.10">
    <property type="entry name" value="YVTN repeat-like/Quinoprotein amine dehydrogenase"/>
    <property type="match status" value="2"/>
</dbReference>
<dbReference type="InterPro" id="IPR011041">
    <property type="entry name" value="Quinoprot_gluc/sorb_DH_b-prop"/>
</dbReference>
<feature type="domain" description="Anaphase-promoting complex subunit 4-like WD40" evidence="1">
    <location>
        <begin position="167"/>
        <end position="223"/>
    </location>
</feature>
<protein>
    <recommendedName>
        <fullName evidence="1">Anaphase-promoting complex subunit 4-like WD40 domain-containing protein</fullName>
    </recommendedName>
</protein>
<dbReference type="Pfam" id="PF00400">
    <property type="entry name" value="WD40"/>
    <property type="match status" value="1"/>
</dbReference>
<dbReference type="InterPro" id="IPR015943">
    <property type="entry name" value="WD40/YVTN_repeat-like_dom_sf"/>
</dbReference>
<reference evidence="2 3" key="1">
    <citation type="journal article" date="2023" name="Nat. Commun.">
        <title>Origin of minicircular mitochondrial genomes in red algae.</title>
        <authorList>
            <person name="Lee Y."/>
            <person name="Cho C.H."/>
            <person name="Lee Y.M."/>
            <person name="Park S.I."/>
            <person name="Yang J.H."/>
            <person name="West J.A."/>
            <person name="Bhattacharya D."/>
            <person name="Yoon H.S."/>
        </authorList>
    </citation>
    <scope>NUCLEOTIDE SEQUENCE [LARGE SCALE GENOMIC DNA]</scope>
    <source>
        <strain evidence="2 3">CCMP1338</strain>
        <tissue evidence="2">Whole cell</tissue>
    </source>
</reference>
<dbReference type="EMBL" id="JAMWBK010000005">
    <property type="protein sequence ID" value="KAJ8904666.1"/>
    <property type="molecule type" value="Genomic_DNA"/>
</dbReference>
<dbReference type="InterPro" id="IPR024977">
    <property type="entry name" value="Apc4-like_WD40_dom"/>
</dbReference>
<sequence length="670" mass="71853">MAKDKDTKTRKRKRSKTREFAVSAVARSGTSIQIQRCRFVKWEVSGVVAATSSGSMVVVARRNGRVEVISVKGRNCVVGSLPGGGAAISSLALFRDLVAVGGLDGFVRFYDYRRRVGVKSLDSQGGAIWSLALSPDKHAIAAGCEDGSTKLVEVDELGNFNLRRLSKGGTRVTALEWSEDSRFLISGDSEGGIRKVEVASGKILETAQLSSRNEDICVWCISYFKDSILTGDSRGIITVWNSEMLLAEKELAMEGLAGDVTSMCVLGNAIFAGAANGGVGLLERSVEGGWVIHRARRAHLGDVRAIVRYGSKDKVMSAGEDSVIAVQSLKSFLSEKSPVVFRPSAAPEEVPFVQFVKGAALALYDDRVEVWQLPSASIPDSKPTMLLRLKPGDLGGSLVAASIAPDLGYLVVSGPVRMAAFQLKLNGTFEARSVYSGLPGIRTASFVNSGTVGAISMNGDSVLIMDVNGHVQKRWIIEDLVEEKGKLPNTYIQKLDVRVDGAVLILTSDGSLHFMPSTSSEPIVYRKASRTVLISLHPTEDSAAVVTRKTMSIITFNEGECKKRTIARIPETAKSSAAGVSFIESCDSWALHGADFALLARASRTHEATLPSKKARGAEESGVTSIPIEKSTNIIGMGKVHSGVLAVADWPWERVVQSLPPTLPRKLFAI</sequence>
<dbReference type="Pfam" id="PF12894">
    <property type="entry name" value="ANAPC4_WD40"/>
    <property type="match status" value="1"/>
</dbReference>
<name>A0AAV8UT38_9RHOD</name>
<dbReference type="GO" id="GO:0030686">
    <property type="term" value="C:90S preribosome"/>
    <property type="evidence" value="ECO:0007669"/>
    <property type="project" value="InterPro"/>
</dbReference>
<comment type="caution">
    <text evidence="2">The sequence shown here is derived from an EMBL/GenBank/DDBJ whole genome shotgun (WGS) entry which is preliminary data.</text>
</comment>
<evidence type="ECO:0000313" key="2">
    <source>
        <dbReference type="EMBL" id="KAJ8904666.1"/>
    </source>
</evidence>
<dbReference type="SUPFAM" id="SSF50952">
    <property type="entry name" value="Soluble quinoprotein glucose dehydrogenase"/>
    <property type="match status" value="1"/>
</dbReference>
<dbReference type="SUPFAM" id="SSF50978">
    <property type="entry name" value="WD40 repeat-like"/>
    <property type="match status" value="1"/>
</dbReference>
<dbReference type="GO" id="GO:0032040">
    <property type="term" value="C:small-subunit processome"/>
    <property type="evidence" value="ECO:0007669"/>
    <property type="project" value="TreeGrafter"/>
</dbReference>
<dbReference type="GO" id="GO:0003723">
    <property type="term" value="F:RNA binding"/>
    <property type="evidence" value="ECO:0007669"/>
    <property type="project" value="TreeGrafter"/>
</dbReference>
<accession>A0AAV8UT38</accession>
<dbReference type="InterPro" id="IPR036322">
    <property type="entry name" value="WD40_repeat_dom_sf"/>
</dbReference>
<dbReference type="GO" id="GO:0034455">
    <property type="term" value="C:t-UTP complex"/>
    <property type="evidence" value="ECO:0007669"/>
    <property type="project" value="TreeGrafter"/>
</dbReference>
<proteinExistence type="predicted"/>
<organism evidence="2 3">
    <name type="scientific">Rhodosorus marinus</name>
    <dbReference type="NCBI Taxonomy" id="101924"/>
    <lineage>
        <taxon>Eukaryota</taxon>
        <taxon>Rhodophyta</taxon>
        <taxon>Stylonematophyceae</taxon>
        <taxon>Stylonematales</taxon>
        <taxon>Stylonemataceae</taxon>
        <taxon>Rhodosorus</taxon>
    </lineage>
</organism>
<dbReference type="PANTHER" id="PTHR44163">
    <property type="entry name" value="U3 SMALL NUCLEOLAR RNA-ASSOCIATED PROTEIN 4 HOMOLOG"/>
    <property type="match status" value="1"/>
</dbReference>
<dbReference type="GO" id="GO:0000462">
    <property type="term" value="P:maturation of SSU-rRNA from tricistronic rRNA transcript (SSU-rRNA, 5.8S rRNA, LSU-rRNA)"/>
    <property type="evidence" value="ECO:0007669"/>
    <property type="project" value="InterPro"/>
</dbReference>
<dbReference type="InterPro" id="IPR046351">
    <property type="entry name" value="UTP4"/>
</dbReference>
<dbReference type="Proteomes" id="UP001157974">
    <property type="component" value="Unassembled WGS sequence"/>
</dbReference>
<dbReference type="AlphaFoldDB" id="A0AAV8UT38"/>
<dbReference type="PANTHER" id="PTHR44163:SF1">
    <property type="entry name" value="U3 SMALL NUCLEOLAR RNA-ASSOCIATED PROTEIN 4 HOMOLOG"/>
    <property type="match status" value="1"/>
</dbReference>
<evidence type="ECO:0000313" key="3">
    <source>
        <dbReference type="Proteomes" id="UP001157974"/>
    </source>
</evidence>
<keyword evidence="3" id="KW-1185">Reference proteome</keyword>